<dbReference type="EC" id="2.3.1.-" evidence="2"/>
<dbReference type="EMBL" id="CP137640">
    <property type="protein sequence ID" value="WVX80705.1"/>
    <property type="molecule type" value="Genomic_DNA"/>
</dbReference>
<dbReference type="Proteomes" id="UP001357223">
    <property type="component" value="Chromosome"/>
</dbReference>
<feature type="domain" description="BioF2-like acetyltransferase" evidence="1">
    <location>
        <begin position="173"/>
        <end position="273"/>
    </location>
</feature>
<dbReference type="SUPFAM" id="SSF55729">
    <property type="entry name" value="Acyl-CoA N-acyltransferases (Nat)"/>
    <property type="match status" value="1"/>
</dbReference>
<dbReference type="RefSeq" id="WP_338449636.1">
    <property type="nucleotide sequence ID" value="NZ_CP137640.1"/>
</dbReference>
<dbReference type="Gene3D" id="3.40.630.30">
    <property type="match status" value="1"/>
</dbReference>
<dbReference type="Pfam" id="PF13480">
    <property type="entry name" value="Acetyltransf_6"/>
    <property type="match status" value="1"/>
</dbReference>
<keyword evidence="2" id="KW-0808">Transferase</keyword>
<protein>
    <submittedName>
        <fullName evidence="2">GNAT family N-acetyltransferase</fullName>
        <ecNumber evidence="2">2.3.1.-</ecNumber>
    </submittedName>
</protein>
<evidence type="ECO:0000313" key="3">
    <source>
        <dbReference type="Proteomes" id="UP001357223"/>
    </source>
</evidence>
<evidence type="ECO:0000259" key="1">
    <source>
        <dbReference type="Pfam" id="PF13480"/>
    </source>
</evidence>
<proteinExistence type="predicted"/>
<sequence>MKNKDKYREFCRVESTIPIFSQDWWLDAVVGEEHWDVALVEENNEIIASLPYMIKKKPFIKYISMPMLTQTAGIWIRYPLGQKYMDRLSFEKEIFNKIIDNLPKVDYFSQNFHYSFTNWLPFYWRGFSQTTRYTYVIEDLTDLDKVYREFDRSKKKDIKKALKQVKVGFDLSAREFYENHKLTLSKQGQKISYPFDVFERIYNSVYSRKAGRIIWAKDNHGHLHSALFVIWDGQSAYDLISTIDPDYRNSGSATLLILEIIKYIADKTRKFDFEGSMIETVERSFRKFGAVQKPYFKITKTYSKLLKIRGVINEVLK</sequence>
<dbReference type="InterPro" id="IPR038740">
    <property type="entry name" value="BioF2-like_GNAT_dom"/>
</dbReference>
<gene>
    <name evidence="2" type="ORF">R4Z09_26250</name>
</gene>
<reference evidence="2 3" key="1">
    <citation type="submission" date="2023-10" db="EMBL/GenBank/DDBJ databases">
        <title>Niallia locisalis sp.nov. isolated from a salt pond sample.</title>
        <authorList>
            <person name="Li X.-J."/>
            <person name="Dong L."/>
        </authorList>
    </citation>
    <scope>NUCLEOTIDE SEQUENCE [LARGE SCALE GENOMIC DNA]</scope>
    <source>
        <strain evidence="2 3">DSM 29761</strain>
    </source>
</reference>
<accession>A0ABZ2CFK3</accession>
<organism evidence="2 3">
    <name type="scientific">Niallia oryzisoli</name>
    <dbReference type="NCBI Taxonomy" id="1737571"/>
    <lineage>
        <taxon>Bacteria</taxon>
        <taxon>Bacillati</taxon>
        <taxon>Bacillota</taxon>
        <taxon>Bacilli</taxon>
        <taxon>Bacillales</taxon>
        <taxon>Bacillaceae</taxon>
        <taxon>Niallia</taxon>
    </lineage>
</organism>
<evidence type="ECO:0000313" key="2">
    <source>
        <dbReference type="EMBL" id="WVX80705.1"/>
    </source>
</evidence>
<name>A0ABZ2CFK3_9BACI</name>
<dbReference type="InterPro" id="IPR016181">
    <property type="entry name" value="Acyl_CoA_acyltransferase"/>
</dbReference>
<dbReference type="GO" id="GO:0016746">
    <property type="term" value="F:acyltransferase activity"/>
    <property type="evidence" value="ECO:0007669"/>
    <property type="project" value="UniProtKB-KW"/>
</dbReference>
<keyword evidence="2" id="KW-0012">Acyltransferase</keyword>
<keyword evidence="3" id="KW-1185">Reference proteome</keyword>